<reference evidence="1 2" key="1">
    <citation type="submission" date="2020-03" db="EMBL/GenBank/DDBJ databases">
        <title>Complete genome sequence of Shewanella sp.</title>
        <authorList>
            <person name="Kim Y.-S."/>
            <person name="Kim S.-J."/>
            <person name="Jung H.-K."/>
            <person name="Kim K.-H."/>
        </authorList>
    </citation>
    <scope>NUCLEOTIDE SEQUENCE [LARGE SCALE GENOMIC DNA]</scope>
    <source>
        <strain evidence="1 2">PN3F2</strain>
    </source>
</reference>
<name>A0A6G9QNU1_9GAMM</name>
<organism evidence="1 2">
    <name type="scientific">Shewanella aestuarii</name>
    <dbReference type="NCBI Taxonomy" id="1028752"/>
    <lineage>
        <taxon>Bacteria</taxon>
        <taxon>Pseudomonadati</taxon>
        <taxon>Pseudomonadota</taxon>
        <taxon>Gammaproteobacteria</taxon>
        <taxon>Alteromonadales</taxon>
        <taxon>Shewanellaceae</taxon>
        <taxon>Shewanella</taxon>
    </lineage>
</organism>
<keyword evidence="2" id="KW-1185">Reference proteome</keyword>
<evidence type="ECO:0000313" key="2">
    <source>
        <dbReference type="Proteomes" id="UP000502608"/>
    </source>
</evidence>
<protein>
    <submittedName>
        <fullName evidence="1">Prephenate dehydrogenase</fullName>
    </submittedName>
</protein>
<proteinExistence type="predicted"/>
<accession>A0A6G9QNU1</accession>
<sequence>MPYTKVIQQLKENLQIAYRQAIDCDNRLDELRKAGHGKFVAIFTEEQGFSQKSNRFLPYVQELANEFEQMQSSTHIAPETLEAFVKKLASLLQTIQAFKQQSK</sequence>
<dbReference type="Proteomes" id="UP000502608">
    <property type="component" value="Chromosome"/>
</dbReference>
<gene>
    <name evidence="1" type="ORF">HBH39_15515</name>
</gene>
<dbReference type="AlphaFoldDB" id="A0A6G9QNU1"/>
<dbReference type="EMBL" id="CP050313">
    <property type="protein sequence ID" value="QIR15717.1"/>
    <property type="molecule type" value="Genomic_DNA"/>
</dbReference>
<dbReference type="KEGG" id="saes:HBH39_15515"/>
<dbReference type="RefSeq" id="WP_167679573.1">
    <property type="nucleotide sequence ID" value="NZ_CP050313.1"/>
</dbReference>
<evidence type="ECO:0000313" key="1">
    <source>
        <dbReference type="EMBL" id="QIR15717.1"/>
    </source>
</evidence>